<sequence>MKKFRALLKRYIVLGIVIVCCMNAQIAVHASATSNATANRSIAMPVYYATNRQRFTARNAPIYSKKRRYLAGLEYGECTVTIPAAGVNFDAKRDYGMGWRGKADKIKKPSVSSTKSQSASEREFFDELRSRANQSDRVILFVHGYKSTFDGALSIGAQLEAEFHAPVVIFSWPSSEQLRGYTKDECNIEWSLPHFKKLLQQVEAEIGAEKLTVVAHSMGNRLVMWSLRDRCENARCHGTPLSKLPDVVLTSPDVDTGTFKHYANDICENAQETWILTSGKDNALRASKFVHERRRLGMPGPDGVDIDWRQPPVVPGLKTIEFTVLDRGMVGHTIQHGLISDLARTSSVGAGLELVPEEKDGYKWWKVERK</sequence>
<dbReference type="GO" id="GO:0016787">
    <property type="term" value="F:hydrolase activity"/>
    <property type="evidence" value="ECO:0007669"/>
    <property type="project" value="UniProtKB-KW"/>
</dbReference>
<keyword evidence="2" id="KW-0378">Hydrolase</keyword>
<dbReference type="InterPro" id="IPR010297">
    <property type="entry name" value="DUF900_hydrolase"/>
</dbReference>
<evidence type="ECO:0000313" key="2">
    <source>
        <dbReference type="EMBL" id="MBN8658771.1"/>
    </source>
</evidence>
<organism evidence="2 3">
    <name type="scientific">Candidatus Obscuribacter phosphatis</name>
    <dbReference type="NCBI Taxonomy" id="1906157"/>
    <lineage>
        <taxon>Bacteria</taxon>
        <taxon>Bacillati</taxon>
        <taxon>Candidatus Melainabacteria</taxon>
        <taxon>Candidatus Obscuribacterales</taxon>
        <taxon>Candidatus Obscuribacteraceae</taxon>
        <taxon>Candidatus Obscuribacter</taxon>
    </lineage>
</organism>
<dbReference type="Proteomes" id="UP000664277">
    <property type="component" value="Unassembled WGS sequence"/>
</dbReference>
<feature type="chain" id="PRO_5035224050" evidence="1">
    <location>
        <begin position="27"/>
        <end position="370"/>
    </location>
</feature>
<dbReference type="Gene3D" id="3.40.50.1820">
    <property type="entry name" value="alpha/beta hydrolase"/>
    <property type="match status" value="1"/>
</dbReference>
<protein>
    <submittedName>
        <fullName evidence="2">Alpha/beta hydrolase</fullName>
    </submittedName>
</protein>
<comment type="caution">
    <text evidence="2">The sequence shown here is derived from an EMBL/GenBank/DDBJ whole genome shotgun (WGS) entry which is preliminary data.</text>
</comment>
<feature type="signal peptide" evidence="1">
    <location>
        <begin position="1"/>
        <end position="26"/>
    </location>
</feature>
<evidence type="ECO:0000256" key="1">
    <source>
        <dbReference type="SAM" id="SignalP"/>
    </source>
</evidence>
<dbReference type="Pfam" id="PF05990">
    <property type="entry name" value="DUF900"/>
    <property type="match status" value="1"/>
</dbReference>
<proteinExistence type="predicted"/>
<dbReference type="InterPro" id="IPR029058">
    <property type="entry name" value="AB_hydrolase_fold"/>
</dbReference>
<reference evidence="2" key="1">
    <citation type="submission" date="2021-02" db="EMBL/GenBank/DDBJ databases">
        <title>Genome-Resolved Metagenomics of a Microbial Community Performing Photosynthetic Biological Nutrient Removal.</title>
        <authorList>
            <person name="Mcdaniel E.A."/>
        </authorList>
    </citation>
    <scope>NUCLEOTIDE SEQUENCE</scope>
    <source>
        <strain evidence="2">UWPOB_OBS1</strain>
    </source>
</reference>
<name>A0A8J7P6M6_9BACT</name>
<evidence type="ECO:0000313" key="3">
    <source>
        <dbReference type="Proteomes" id="UP000664277"/>
    </source>
</evidence>
<dbReference type="PANTHER" id="PTHR36513:SF1">
    <property type="entry name" value="TRANSMEMBRANE PROTEIN"/>
    <property type="match status" value="1"/>
</dbReference>
<dbReference type="EMBL" id="JAFLCK010000001">
    <property type="protein sequence ID" value="MBN8658771.1"/>
    <property type="molecule type" value="Genomic_DNA"/>
</dbReference>
<dbReference type="AlphaFoldDB" id="A0A8J7P6M6"/>
<gene>
    <name evidence="2" type="ORF">J0M35_00290</name>
</gene>
<keyword evidence="1" id="KW-0732">Signal</keyword>
<accession>A0A8J7P6M6</accession>
<dbReference type="PANTHER" id="PTHR36513">
    <property type="entry name" value="ABC TRANSMEMBRANE TYPE-1 DOMAIN-CONTAINING PROTEIN"/>
    <property type="match status" value="1"/>
</dbReference>
<dbReference type="SUPFAM" id="SSF53474">
    <property type="entry name" value="alpha/beta-Hydrolases"/>
    <property type="match status" value="1"/>
</dbReference>